<comment type="caution">
    <text evidence="2">The sequence shown here is derived from an EMBL/GenBank/DDBJ whole genome shotgun (WGS) entry which is preliminary data.</text>
</comment>
<name>A0A2S9E810_PSECE</name>
<gene>
    <name evidence="2" type="ORF">CQ006_01385</name>
</gene>
<keyword evidence="1" id="KW-1133">Transmembrane helix</keyword>
<proteinExistence type="predicted"/>
<reference evidence="2 3" key="1">
    <citation type="submission" date="2017-09" db="EMBL/GenBank/DDBJ databases">
        <title>Genomic, metabolic, and phenotypic characteristics of bacterial isolates from the natural microbiome of the model nematode Caenorhabditis elegans.</title>
        <authorList>
            <person name="Zimmermann J."/>
            <person name="Obeng N."/>
            <person name="Yang W."/>
            <person name="Obeng O."/>
            <person name="Kissoyan K."/>
            <person name="Pees B."/>
            <person name="Dirksen P."/>
            <person name="Hoppner M."/>
            <person name="Franke A."/>
            <person name="Rosenstiel P."/>
            <person name="Leippe M."/>
            <person name="Dierking K."/>
            <person name="Kaleta C."/>
            <person name="Schulenburg H."/>
        </authorList>
    </citation>
    <scope>NUCLEOTIDE SEQUENCE [LARGE SCALE GENOMIC DNA]</scope>
    <source>
        <strain evidence="2 3">MYb184</strain>
    </source>
</reference>
<organism evidence="2 3">
    <name type="scientific">Pseudomonas cedrina</name>
    <dbReference type="NCBI Taxonomy" id="651740"/>
    <lineage>
        <taxon>Bacteria</taxon>
        <taxon>Pseudomonadati</taxon>
        <taxon>Pseudomonadota</taxon>
        <taxon>Gammaproteobacteria</taxon>
        <taxon>Pseudomonadales</taxon>
        <taxon>Pseudomonadaceae</taxon>
        <taxon>Pseudomonas</taxon>
    </lineage>
</organism>
<evidence type="ECO:0000313" key="2">
    <source>
        <dbReference type="EMBL" id="PRC10983.1"/>
    </source>
</evidence>
<dbReference type="Proteomes" id="UP000239458">
    <property type="component" value="Unassembled WGS sequence"/>
</dbReference>
<dbReference type="AlphaFoldDB" id="A0A2S9E810"/>
<sequence>MRKLIFFSFLLVGAGFGYLWGPPDDWLTRLLMMGVSMMFAGAMGGAVADVGRGSAASDAHDWYEIYRPMGSDVQSNEYAANYWRDKWHAPFSHSKSFEHEPSERIHIPHKW</sequence>
<dbReference type="RefSeq" id="WP_105227338.1">
    <property type="nucleotide sequence ID" value="NZ_PCQE01000001.1"/>
</dbReference>
<keyword evidence="1" id="KW-0812">Transmembrane</keyword>
<dbReference type="EMBL" id="PCQE01000001">
    <property type="protein sequence ID" value="PRC10983.1"/>
    <property type="molecule type" value="Genomic_DNA"/>
</dbReference>
<protein>
    <submittedName>
        <fullName evidence="2">Uncharacterized protein</fullName>
    </submittedName>
</protein>
<accession>A0A2S9E810</accession>
<evidence type="ECO:0000256" key="1">
    <source>
        <dbReference type="SAM" id="Phobius"/>
    </source>
</evidence>
<keyword evidence="1" id="KW-0472">Membrane</keyword>
<feature type="transmembrane region" description="Helical" evidence="1">
    <location>
        <begin position="27"/>
        <end position="48"/>
    </location>
</feature>
<evidence type="ECO:0000313" key="3">
    <source>
        <dbReference type="Proteomes" id="UP000239458"/>
    </source>
</evidence>